<evidence type="ECO:0000256" key="2">
    <source>
        <dbReference type="ARBA" id="ARBA00009295"/>
    </source>
</evidence>
<evidence type="ECO:0000256" key="14">
    <source>
        <dbReference type="SAM" id="MobiDB-lite"/>
    </source>
</evidence>
<evidence type="ECO:0000256" key="6">
    <source>
        <dbReference type="ARBA" id="ARBA00022832"/>
    </source>
</evidence>
<feature type="region of interest" description="Disordered" evidence="14">
    <location>
        <begin position="309"/>
        <end position="329"/>
    </location>
</feature>
<dbReference type="PANTHER" id="PTHR11351">
    <property type="entry name" value="ACYL-COA DESATURASE"/>
    <property type="match status" value="1"/>
</dbReference>
<keyword evidence="7 15" id="KW-1133">Transmembrane helix</keyword>
<reference evidence="17" key="2">
    <citation type="journal article" date="2023" name="Science">
        <title>Genomic signatures of disease resistance in endangered staghorn corals.</title>
        <authorList>
            <person name="Vollmer S.V."/>
            <person name="Selwyn J.D."/>
            <person name="Despard B.A."/>
            <person name="Roesel C.L."/>
        </authorList>
    </citation>
    <scope>NUCLEOTIDE SEQUENCE</scope>
    <source>
        <strain evidence="17">K2</strain>
    </source>
</reference>
<dbReference type="CDD" id="cd03505">
    <property type="entry name" value="Delta9-FADS-like"/>
    <property type="match status" value="1"/>
</dbReference>
<comment type="domain">
    <text evidence="13">The histidine box domains are involved in binding the catalytic metal ions.</text>
</comment>
<dbReference type="InterPro" id="IPR015876">
    <property type="entry name" value="Acyl-CoA_DS"/>
</dbReference>
<evidence type="ECO:0000256" key="15">
    <source>
        <dbReference type="SAM" id="Phobius"/>
    </source>
</evidence>
<dbReference type="Pfam" id="PF00487">
    <property type="entry name" value="FA_desaturase"/>
    <property type="match status" value="1"/>
</dbReference>
<comment type="subcellular location">
    <subcellularLocation>
        <location evidence="1">Membrane</location>
        <topology evidence="1">Multi-pass membrane protein</topology>
    </subcellularLocation>
</comment>
<dbReference type="InterPro" id="IPR005804">
    <property type="entry name" value="FA_desaturase_dom"/>
</dbReference>
<feature type="domain" description="Fatty acid desaturase" evidence="16">
    <location>
        <begin position="60"/>
        <end position="260"/>
    </location>
</feature>
<organism evidence="17 18">
    <name type="scientific">Acropora cervicornis</name>
    <name type="common">Staghorn coral</name>
    <dbReference type="NCBI Taxonomy" id="6130"/>
    <lineage>
        <taxon>Eukaryota</taxon>
        <taxon>Metazoa</taxon>
        <taxon>Cnidaria</taxon>
        <taxon>Anthozoa</taxon>
        <taxon>Hexacorallia</taxon>
        <taxon>Scleractinia</taxon>
        <taxon>Astrocoeniina</taxon>
        <taxon>Acroporidae</taxon>
        <taxon>Acropora</taxon>
    </lineage>
</organism>
<evidence type="ECO:0000256" key="1">
    <source>
        <dbReference type="ARBA" id="ARBA00004141"/>
    </source>
</evidence>
<evidence type="ECO:0000256" key="9">
    <source>
        <dbReference type="ARBA" id="ARBA00023004"/>
    </source>
</evidence>
<evidence type="ECO:0000256" key="3">
    <source>
        <dbReference type="ARBA" id="ARBA00022516"/>
    </source>
</evidence>
<comment type="similarity">
    <text evidence="2 13">Belongs to the fatty acid desaturase type 1 family.</text>
</comment>
<keyword evidence="6" id="KW-0276">Fatty acid metabolism</keyword>
<keyword evidence="8 13" id="KW-0560">Oxidoreductase</keyword>
<dbReference type="GO" id="GO:0004768">
    <property type="term" value="F:stearoyl-CoA 9-desaturase activity"/>
    <property type="evidence" value="ECO:0007669"/>
    <property type="project" value="TreeGrafter"/>
</dbReference>
<accession>A0AAD9QFN1</accession>
<gene>
    <name evidence="17" type="ORF">P5673_017050</name>
</gene>
<keyword evidence="3 13" id="KW-0444">Lipid biosynthesis</keyword>
<evidence type="ECO:0000256" key="13">
    <source>
        <dbReference type="RuleBase" id="RU000581"/>
    </source>
</evidence>
<keyword evidence="9" id="KW-0408">Iron</keyword>
<dbReference type="InterPro" id="IPR001522">
    <property type="entry name" value="FADS-1_CS"/>
</dbReference>
<evidence type="ECO:0000256" key="8">
    <source>
        <dbReference type="ARBA" id="ARBA00023002"/>
    </source>
</evidence>
<feature type="transmembrane region" description="Helical" evidence="15">
    <location>
        <begin position="25"/>
        <end position="44"/>
    </location>
</feature>
<keyword evidence="10" id="KW-0443">Lipid metabolism</keyword>
<dbReference type="PRINTS" id="PR00075">
    <property type="entry name" value="FACDDSATRASE"/>
</dbReference>
<evidence type="ECO:0000313" key="18">
    <source>
        <dbReference type="Proteomes" id="UP001249851"/>
    </source>
</evidence>
<dbReference type="PROSITE" id="PS00476">
    <property type="entry name" value="FATTY_ACID_DESATUR_1"/>
    <property type="match status" value="1"/>
</dbReference>
<evidence type="ECO:0000256" key="7">
    <source>
        <dbReference type="ARBA" id="ARBA00022989"/>
    </source>
</evidence>
<evidence type="ECO:0000256" key="11">
    <source>
        <dbReference type="ARBA" id="ARBA00023136"/>
    </source>
</evidence>
<evidence type="ECO:0000259" key="16">
    <source>
        <dbReference type="Pfam" id="PF00487"/>
    </source>
</evidence>
<keyword evidence="11 15" id="KW-0472">Membrane</keyword>
<reference evidence="17" key="1">
    <citation type="journal article" date="2023" name="G3 (Bethesda)">
        <title>Whole genome assembly and annotation of the endangered Caribbean coral Acropora cervicornis.</title>
        <authorList>
            <person name="Selwyn J.D."/>
            <person name="Vollmer S.V."/>
        </authorList>
    </citation>
    <scope>NUCLEOTIDE SEQUENCE</scope>
    <source>
        <strain evidence="17">K2</strain>
    </source>
</reference>
<evidence type="ECO:0000313" key="17">
    <source>
        <dbReference type="EMBL" id="KAK2560091.1"/>
    </source>
</evidence>
<dbReference type="AlphaFoldDB" id="A0AAD9QFN1"/>
<dbReference type="PANTHER" id="PTHR11351:SF31">
    <property type="entry name" value="DESATURASE 1, ISOFORM A-RELATED"/>
    <property type="match status" value="1"/>
</dbReference>
<evidence type="ECO:0000256" key="5">
    <source>
        <dbReference type="ARBA" id="ARBA00022723"/>
    </source>
</evidence>
<keyword evidence="4 13" id="KW-0812">Transmembrane</keyword>
<comment type="cofactor">
    <cofactor evidence="13">
        <name>Fe(2+)</name>
        <dbReference type="ChEBI" id="CHEBI:29033"/>
    </cofactor>
</comment>
<keyword evidence="12 13" id="KW-0275">Fatty acid biosynthesis</keyword>
<sequence>MTETETIQSETKLSEDGNKRQVQQIVWCNVAFQSALHIMALYGIYLMPAANPRTWIWTRLCYVCGGLGVTCGAHRLWSHRSYKATWPFKLLLMLFNSMAAQNSIFEWARDHRVHHKYSETDADPHNAKRGFFFAHNGWLLMKKHPDVITKGQQFDLTDLYSDKIVMFQKRYYKLLSTFFNVVFPVFVPWYFWNENFFNAYIICYAFRYVITLNATFTINSLAHLWGSKPYDKTINPTKNFIVVFAISGEGFHNFHHTFPKDYAASELGLRFNPSKWFIELAELLGLAYDLKTVSKDVILKRRMRTGDMQHLANKTKEVKPSREPPISNK</sequence>
<evidence type="ECO:0000256" key="4">
    <source>
        <dbReference type="ARBA" id="ARBA00022692"/>
    </source>
</evidence>
<feature type="transmembrane region" description="Helical" evidence="15">
    <location>
        <begin position="197"/>
        <end position="222"/>
    </location>
</feature>
<name>A0AAD9QFN1_ACRCE</name>
<dbReference type="Proteomes" id="UP001249851">
    <property type="component" value="Unassembled WGS sequence"/>
</dbReference>
<feature type="transmembrane region" description="Helical" evidence="15">
    <location>
        <begin position="56"/>
        <end position="77"/>
    </location>
</feature>
<dbReference type="EMBL" id="JARQWQ010000037">
    <property type="protein sequence ID" value="KAK2560091.1"/>
    <property type="molecule type" value="Genomic_DNA"/>
</dbReference>
<dbReference type="GO" id="GO:0005789">
    <property type="term" value="C:endoplasmic reticulum membrane"/>
    <property type="evidence" value="ECO:0007669"/>
    <property type="project" value="TreeGrafter"/>
</dbReference>
<feature type="transmembrane region" description="Helical" evidence="15">
    <location>
        <begin position="171"/>
        <end position="191"/>
    </location>
</feature>
<dbReference type="GO" id="GO:0006636">
    <property type="term" value="P:unsaturated fatty acid biosynthetic process"/>
    <property type="evidence" value="ECO:0007669"/>
    <property type="project" value="TreeGrafter"/>
</dbReference>
<evidence type="ECO:0000256" key="12">
    <source>
        <dbReference type="ARBA" id="ARBA00023160"/>
    </source>
</evidence>
<comment type="caution">
    <text evidence="17">The sequence shown here is derived from an EMBL/GenBank/DDBJ whole genome shotgun (WGS) entry which is preliminary data.</text>
</comment>
<proteinExistence type="inferred from homology"/>
<protein>
    <submittedName>
        <fullName evidence="17">Stearoyl-CoA desaturase 5</fullName>
    </submittedName>
</protein>
<evidence type="ECO:0000256" key="10">
    <source>
        <dbReference type="ARBA" id="ARBA00023098"/>
    </source>
</evidence>
<keyword evidence="5" id="KW-0479">Metal-binding</keyword>
<dbReference type="GO" id="GO:0005506">
    <property type="term" value="F:iron ion binding"/>
    <property type="evidence" value="ECO:0007669"/>
    <property type="project" value="TreeGrafter"/>
</dbReference>
<keyword evidence="18" id="KW-1185">Reference proteome</keyword>